<keyword evidence="2" id="KW-1185">Reference proteome</keyword>
<gene>
    <name evidence="1" type="ORF">BCY89_03560</name>
</gene>
<organism evidence="1 2">
    <name type="scientific">Sphingobacterium siyangense</name>
    <dbReference type="NCBI Taxonomy" id="459529"/>
    <lineage>
        <taxon>Bacteria</taxon>
        <taxon>Pseudomonadati</taxon>
        <taxon>Bacteroidota</taxon>
        <taxon>Sphingobacteriia</taxon>
        <taxon>Sphingobacteriales</taxon>
        <taxon>Sphingobacteriaceae</taxon>
        <taxon>Sphingobacterium</taxon>
    </lineage>
</organism>
<name>A0A420GBK2_9SPHI</name>
<dbReference type="RefSeq" id="WP_120332852.1">
    <property type="nucleotide sequence ID" value="NZ_CP070350.1"/>
</dbReference>
<dbReference type="Proteomes" id="UP000286402">
    <property type="component" value="Unassembled WGS sequence"/>
</dbReference>
<dbReference type="AlphaFoldDB" id="A0A420GBK2"/>
<dbReference type="EMBL" id="MCAQ01000001">
    <property type="protein sequence ID" value="RKF42560.1"/>
    <property type="molecule type" value="Genomic_DNA"/>
</dbReference>
<evidence type="ECO:0000313" key="1">
    <source>
        <dbReference type="EMBL" id="RKF42560.1"/>
    </source>
</evidence>
<reference evidence="1 2" key="1">
    <citation type="submission" date="2016-07" db="EMBL/GenBank/DDBJ databases">
        <title>Genome analysis of Sphingobacterium siyangense T12B17.</title>
        <authorList>
            <person name="Xu D."/>
            <person name="Su Y."/>
            <person name="Zheng S."/>
        </authorList>
    </citation>
    <scope>NUCLEOTIDE SEQUENCE [LARGE SCALE GENOMIC DNA]</scope>
    <source>
        <strain evidence="1 2">T12B17</strain>
    </source>
</reference>
<accession>A0A420GBK2</accession>
<evidence type="ECO:0000313" key="2">
    <source>
        <dbReference type="Proteomes" id="UP000286402"/>
    </source>
</evidence>
<comment type="caution">
    <text evidence="1">The sequence shown here is derived from an EMBL/GenBank/DDBJ whole genome shotgun (WGS) entry which is preliminary data.</text>
</comment>
<proteinExistence type="predicted"/>
<protein>
    <submittedName>
        <fullName evidence="1">Uncharacterized protein</fullName>
    </submittedName>
</protein>
<sequence>MNIEISNLGPNGFTEVFVFRSKLDAVKIGYTKDGEISTIPCILSSLGNVKPIEKELKEKSYIILKEF</sequence>